<dbReference type="InterPro" id="IPR011008">
    <property type="entry name" value="Dimeric_a/b-barrel"/>
</dbReference>
<reference evidence="2" key="1">
    <citation type="submission" date="2016-03" db="EMBL/GenBank/DDBJ databases">
        <title>Draft genome sequence of Rosellinia necatrix.</title>
        <authorList>
            <person name="Kanematsu S."/>
        </authorList>
    </citation>
    <scope>NUCLEOTIDE SEQUENCE [LARGE SCALE GENOMIC DNA]</scope>
    <source>
        <strain evidence="2">W97</strain>
    </source>
</reference>
<accession>A0A1W2TRY2</accession>
<evidence type="ECO:0000313" key="2">
    <source>
        <dbReference type="EMBL" id="GAP91274.2"/>
    </source>
</evidence>
<dbReference type="OrthoDB" id="4892971at2759"/>
<sequence length="103" mass="11422">MPHIISVVYPAGAKFDMDYYLATHMPLVQKLWSPHGLRSWKVVQYNGADSPYIVQAWLEWESSEHADKGTASPEAAPIFADIANFCDKQPVLMAGPQTGSASW</sequence>
<evidence type="ECO:0000256" key="1">
    <source>
        <dbReference type="ARBA" id="ARBA00005986"/>
    </source>
</evidence>
<dbReference type="Proteomes" id="UP000054516">
    <property type="component" value="Unassembled WGS sequence"/>
</dbReference>
<name>A0A1W2TRY2_ROSNE</name>
<dbReference type="SUPFAM" id="SSF54909">
    <property type="entry name" value="Dimeric alpha+beta barrel"/>
    <property type="match status" value="1"/>
</dbReference>
<evidence type="ECO:0000313" key="3">
    <source>
        <dbReference type="Proteomes" id="UP000054516"/>
    </source>
</evidence>
<dbReference type="OMA" id="YLATHMP"/>
<comment type="similarity">
    <text evidence="1">Belongs to the tpcK family.</text>
</comment>
<dbReference type="PANTHER" id="PTHR40260:SF2">
    <property type="entry name" value="BLR8190 PROTEIN"/>
    <property type="match status" value="1"/>
</dbReference>
<dbReference type="STRING" id="77044.A0A1W2TRY2"/>
<proteinExistence type="inferred from homology"/>
<keyword evidence="3" id="KW-1185">Reference proteome</keyword>
<protein>
    <submittedName>
        <fullName evidence="2">Putative ethyl tert-butyl ether degradation protein</fullName>
    </submittedName>
</protein>
<dbReference type="PANTHER" id="PTHR40260">
    <property type="entry name" value="BLR8190 PROTEIN"/>
    <property type="match status" value="1"/>
</dbReference>
<dbReference type="InterPro" id="IPR009799">
    <property type="entry name" value="EthD_dom"/>
</dbReference>
<dbReference type="EMBL" id="DF977503">
    <property type="protein sequence ID" value="GAP91274.2"/>
    <property type="molecule type" value="Genomic_DNA"/>
</dbReference>
<dbReference type="AlphaFoldDB" id="A0A1W2TRY2"/>
<organism evidence="2">
    <name type="scientific">Rosellinia necatrix</name>
    <name type="common">White root-rot fungus</name>
    <dbReference type="NCBI Taxonomy" id="77044"/>
    <lineage>
        <taxon>Eukaryota</taxon>
        <taxon>Fungi</taxon>
        <taxon>Dikarya</taxon>
        <taxon>Ascomycota</taxon>
        <taxon>Pezizomycotina</taxon>
        <taxon>Sordariomycetes</taxon>
        <taxon>Xylariomycetidae</taxon>
        <taxon>Xylariales</taxon>
        <taxon>Xylariaceae</taxon>
        <taxon>Rosellinia</taxon>
    </lineage>
</organism>
<gene>
    <name evidence="2" type="ORF">SAMD00023353_5800320</name>
</gene>
<dbReference type="Gene3D" id="3.30.70.100">
    <property type="match status" value="1"/>
</dbReference>
<dbReference type="NCBIfam" id="TIGR02118">
    <property type="entry name" value="EthD family reductase"/>
    <property type="match status" value="1"/>
</dbReference>
<dbReference type="GO" id="GO:0016491">
    <property type="term" value="F:oxidoreductase activity"/>
    <property type="evidence" value="ECO:0007669"/>
    <property type="project" value="InterPro"/>
</dbReference>